<sequence length="80" mass="9411">MHELHLIQQLFDDLLAMGTNLGAKKITRIYLRMGDFTEINPEVLRFFFKEKSKGTILEEAELEIESSSTRELRLLSFDYE</sequence>
<evidence type="ECO:0000256" key="2">
    <source>
        <dbReference type="ARBA" id="ARBA00022723"/>
    </source>
</evidence>
<reference evidence="4 5" key="1">
    <citation type="submission" date="2023-03" db="EMBL/GenBank/DDBJ databases">
        <title>Novel Species.</title>
        <authorList>
            <person name="Ma S."/>
        </authorList>
    </citation>
    <scope>NUCLEOTIDE SEQUENCE [LARGE SCALE GENOMIC DNA]</scope>
    <source>
        <strain evidence="4 5">B11</strain>
    </source>
</reference>
<dbReference type="PANTHER" id="PTHR34535:SF3">
    <property type="entry name" value="HYDROGENASE MATURATION FACTOR HYPA"/>
    <property type="match status" value="1"/>
</dbReference>
<name>A0ABZ2YDW0_9BACT</name>
<organism evidence="4 5">
    <name type="scientific">Thermatribacter velox</name>
    <dbReference type="NCBI Taxonomy" id="3039681"/>
    <lineage>
        <taxon>Bacteria</taxon>
        <taxon>Pseudomonadati</taxon>
        <taxon>Atribacterota</taxon>
        <taxon>Atribacteria</taxon>
        <taxon>Atribacterales</taxon>
        <taxon>Thermatribacteraceae</taxon>
        <taxon>Thermatribacter</taxon>
    </lineage>
</organism>
<evidence type="ECO:0000256" key="3">
    <source>
        <dbReference type="ARBA" id="ARBA00022833"/>
    </source>
</evidence>
<keyword evidence="3" id="KW-0862">Zinc</keyword>
<dbReference type="PANTHER" id="PTHR34535">
    <property type="entry name" value="HYDROGENASE MATURATION FACTOR HYPA"/>
    <property type="match status" value="1"/>
</dbReference>
<evidence type="ECO:0000313" key="5">
    <source>
        <dbReference type="Proteomes" id="UP001461341"/>
    </source>
</evidence>
<keyword evidence="2" id="KW-0479">Metal-binding</keyword>
<dbReference type="Pfam" id="PF01155">
    <property type="entry name" value="HypA"/>
    <property type="match status" value="1"/>
</dbReference>
<proteinExistence type="predicted"/>
<keyword evidence="1" id="KW-0533">Nickel</keyword>
<evidence type="ECO:0000313" key="4">
    <source>
        <dbReference type="EMBL" id="WZL77176.1"/>
    </source>
</evidence>
<dbReference type="EMBL" id="CP121689">
    <property type="protein sequence ID" value="WZL77176.1"/>
    <property type="molecule type" value="Genomic_DNA"/>
</dbReference>
<dbReference type="RefSeq" id="WP_369019342.1">
    <property type="nucleotide sequence ID" value="NZ_CP121689.1"/>
</dbReference>
<accession>A0ABZ2YDW0</accession>
<evidence type="ECO:0000256" key="1">
    <source>
        <dbReference type="ARBA" id="ARBA00022596"/>
    </source>
</evidence>
<protein>
    <submittedName>
        <fullName evidence="4">Hydrogenase/urease maturation nickel metallochaperone HypA</fullName>
    </submittedName>
</protein>
<dbReference type="Proteomes" id="UP001461341">
    <property type="component" value="Chromosome"/>
</dbReference>
<dbReference type="InterPro" id="IPR000688">
    <property type="entry name" value="HypA/HybF"/>
</dbReference>
<dbReference type="Gene3D" id="3.30.2320.50">
    <property type="match status" value="1"/>
</dbReference>
<keyword evidence="5" id="KW-1185">Reference proteome</keyword>
<gene>
    <name evidence="4" type="ORF">QBE54_05535</name>
</gene>